<feature type="domain" description="DUF4190" evidence="3">
    <location>
        <begin position="215"/>
        <end position="275"/>
    </location>
</feature>
<evidence type="ECO:0000259" key="3">
    <source>
        <dbReference type="Pfam" id="PF13828"/>
    </source>
</evidence>
<evidence type="ECO:0000256" key="2">
    <source>
        <dbReference type="SAM" id="Phobius"/>
    </source>
</evidence>
<gene>
    <name evidence="4" type="ORF">GSY69_11350</name>
</gene>
<feature type="compositionally biased region" description="Gly residues" evidence="1">
    <location>
        <begin position="43"/>
        <end position="86"/>
    </location>
</feature>
<accession>A0A6N9HAL1</accession>
<dbReference type="InterPro" id="IPR025241">
    <property type="entry name" value="DUF4190"/>
</dbReference>
<name>A0A6N9HAL1_9MICO</name>
<dbReference type="EMBL" id="WWEQ01000059">
    <property type="protein sequence ID" value="MYM20544.1"/>
    <property type="molecule type" value="Genomic_DNA"/>
</dbReference>
<proteinExistence type="predicted"/>
<dbReference type="AlphaFoldDB" id="A0A6N9HAL1"/>
<keyword evidence="2" id="KW-0472">Membrane</keyword>
<keyword evidence="5" id="KW-1185">Reference proteome</keyword>
<feature type="transmembrane region" description="Helical" evidence="2">
    <location>
        <begin position="262"/>
        <end position="287"/>
    </location>
</feature>
<sequence length="458" mass="44875">MSTPHDPNDLNRPDGSQGASDGQASPGSQPNFDPPRDPYAQGSYGGSQGAYGGGAYGASGGERGGQGMEGPGSAGGTSGYSGGEGYPGSQPGAQAGQGAGESNRYAAGNDPLGSQGAGPYGDDPYAPAAGGDRSAQGDPSAQDGQYAQGDNPYAQGDSYAQAGQYAQQGQYAHDGQYAQSDPYAGSATDQADPYAAGYAGGPGAGPSGTDKNWMGLTALITGIAGFFTSGLGSIAAIIFGFMGLSAAKKGQANNRGMSLTGVILGFVFIALWIIAWILIIVLVIAAGSQAGSSAIPNDQPQSSSTAGASPGSGSTAGGSGSGSSDGAAGGSTLTLADGLTMTSSVRTATVSQSASPANVRGKSMAVVTMRLKNASSSSITPASPIANATVNGASAPQVFDRSLDETLGFSEAIPAHSTKTIKVGFAPVTAAQLNDLKVTLKFAGTSGDAKGDFTLSAH</sequence>
<feature type="compositionally biased region" description="Polar residues" evidence="1">
    <location>
        <begin position="17"/>
        <end position="31"/>
    </location>
</feature>
<dbReference type="Proteomes" id="UP000469215">
    <property type="component" value="Unassembled WGS sequence"/>
</dbReference>
<feature type="compositionally biased region" description="Gly residues" evidence="1">
    <location>
        <begin position="314"/>
        <end position="327"/>
    </location>
</feature>
<evidence type="ECO:0000313" key="4">
    <source>
        <dbReference type="EMBL" id="MYM20544.1"/>
    </source>
</evidence>
<protein>
    <submittedName>
        <fullName evidence="4">DUF4190 domain-containing protein</fullName>
    </submittedName>
</protein>
<keyword evidence="2" id="KW-0812">Transmembrane</keyword>
<dbReference type="Pfam" id="PF13828">
    <property type="entry name" value="DUF4190"/>
    <property type="match status" value="1"/>
</dbReference>
<keyword evidence="2" id="KW-1133">Transmembrane helix</keyword>
<feature type="compositionally biased region" description="Low complexity" evidence="1">
    <location>
        <begin position="87"/>
        <end position="96"/>
    </location>
</feature>
<evidence type="ECO:0000313" key="5">
    <source>
        <dbReference type="Proteomes" id="UP000469215"/>
    </source>
</evidence>
<feature type="region of interest" description="Disordered" evidence="1">
    <location>
        <begin position="293"/>
        <end position="327"/>
    </location>
</feature>
<organism evidence="4 5">
    <name type="scientific">Brevibacterium rongguiense</name>
    <dbReference type="NCBI Taxonomy" id="2695267"/>
    <lineage>
        <taxon>Bacteria</taxon>
        <taxon>Bacillati</taxon>
        <taxon>Actinomycetota</taxon>
        <taxon>Actinomycetes</taxon>
        <taxon>Micrococcales</taxon>
        <taxon>Brevibacteriaceae</taxon>
        <taxon>Brevibacterium</taxon>
    </lineage>
</organism>
<feature type="compositionally biased region" description="Basic and acidic residues" evidence="1">
    <location>
        <begin position="1"/>
        <end position="12"/>
    </location>
</feature>
<feature type="compositionally biased region" description="Low complexity" evidence="1">
    <location>
        <begin position="302"/>
        <end position="313"/>
    </location>
</feature>
<feature type="region of interest" description="Disordered" evidence="1">
    <location>
        <begin position="1"/>
        <end position="157"/>
    </location>
</feature>
<reference evidence="4 5" key="1">
    <citation type="submission" date="2020-01" db="EMBL/GenBank/DDBJ databases">
        <authorList>
            <person name="Deng T."/>
        </authorList>
    </citation>
    <scope>NUCLEOTIDE SEQUENCE [LARGE SCALE GENOMIC DNA]</scope>
    <source>
        <strain evidence="4 5">5221</strain>
    </source>
</reference>
<evidence type="ECO:0000256" key="1">
    <source>
        <dbReference type="SAM" id="MobiDB-lite"/>
    </source>
</evidence>
<dbReference type="RefSeq" id="WP_160953959.1">
    <property type="nucleotide sequence ID" value="NZ_WWEQ01000059.1"/>
</dbReference>
<feature type="transmembrane region" description="Helical" evidence="2">
    <location>
        <begin position="213"/>
        <end position="241"/>
    </location>
</feature>
<comment type="caution">
    <text evidence="4">The sequence shown here is derived from an EMBL/GenBank/DDBJ whole genome shotgun (WGS) entry which is preliminary data.</text>
</comment>